<keyword evidence="4 7" id="KW-0808">Transferase</keyword>
<evidence type="ECO:0000313" key="7">
    <source>
        <dbReference type="EMBL" id="AMP06976.1"/>
    </source>
</evidence>
<evidence type="ECO:0000256" key="3">
    <source>
        <dbReference type="ARBA" id="ARBA00022676"/>
    </source>
</evidence>
<dbReference type="GO" id="GO:0106274">
    <property type="term" value="F:NAD+-protein-arginine ADP-ribosyltransferase activity"/>
    <property type="evidence" value="ECO:0007669"/>
    <property type="project" value="UniProtKB-EC"/>
</dbReference>
<dbReference type="AlphaFoldDB" id="A0A127QAG4"/>
<gene>
    <name evidence="7" type="ORF">CPter91_4677</name>
</gene>
<keyword evidence="3" id="KW-0328">Glycosyltransferase</keyword>
<dbReference type="Pfam" id="PF01129">
    <property type="entry name" value="ART"/>
    <property type="match status" value="1"/>
</dbReference>
<name>A0A127QAG4_9BURK</name>
<dbReference type="PROSITE" id="PS51996">
    <property type="entry name" value="TR_MART"/>
    <property type="match status" value="1"/>
</dbReference>
<proteinExistence type="inferred from homology"/>
<sequence length="239" mass="27222">MNASRVSLLREQPSFTTQSPTSFRKQFVALGRNYRTSEADQREFIEAFVAHRNDNLFQDGQQDYADYSRHIKSVIEKHPSLANIPLADLVALRVWTSNDYGRVQDSLETGQQIFPESVPFARAIVSALNALPDEFTHTGLVHTGENQSIQWVNDRYKAGRSRTDWRFFATSETKEGAWKNQSVEISTISASGKKISMFSINPQEDEVLFPPGSRFFVESVDIESRNDSNRVTIVQREIL</sequence>
<dbReference type="InterPro" id="IPR000768">
    <property type="entry name" value="ART"/>
</dbReference>
<evidence type="ECO:0000256" key="1">
    <source>
        <dbReference type="ARBA" id="ARBA00009558"/>
    </source>
</evidence>
<dbReference type="PATRIC" id="fig|279113.9.peg.4633"/>
<dbReference type="SUPFAM" id="SSF56399">
    <property type="entry name" value="ADP-ribosylation"/>
    <property type="match status" value="1"/>
</dbReference>
<dbReference type="Proteomes" id="UP000074561">
    <property type="component" value="Chromosome"/>
</dbReference>
<dbReference type="STRING" id="279113.CPter91_4677"/>
<evidence type="ECO:0000256" key="5">
    <source>
        <dbReference type="ARBA" id="ARBA00022695"/>
    </source>
</evidence>
<organism evidence="7 8">
    <name type="scientific">Collimonas pratensis</name>
    <dbReference type="NCBI Taxonomy" id="279113"/>
    <lineage>
        <taxon>Bacteria</taxon>
        <taxon>Pseudomonadati</taxon>
        <taxon>Pseudomonadota</taxon>
        <taxon>Betaproteobacteria</taxon>
        <taxon>Burkholderiales</taxon>
        <taxon>Oxalobacteraceae</taxon>
        <taxon>Collimonas</taxon>
    </lineage>
</organism>
<comment type="catalytic activity">
    <reaction evidence="6">
        <text>L-arginyl-[protein] + NAD(+) = N(omega)-(ADP-D-ribosyl)-L-arginyl-[protein] + nicotinamide + H(+)</text>
        <dbReference type="Rhea" id="RHEA:19149"/>
        <dbReference type="Rhea" id="RHEA-COMP:10532"/>
        <dbReference type="Rhea" id="RHEA-COMP:15087"/>
        <dbReference type="ChEBI" id="CHEBI:15378"/>
        <dbReference type="ChEBI" id="CHEBI:17154"/>
        <dbReference type="ChEBI" id="CHEBI:29965"/>
        <dbReference type="ChEBI" id="CHEBI:57540"/>
        <dbReference type="ChEBI" id="CHEBI:142554"/>
        <dbReference type="EC" id="2.4.2.31"/>
    </reaction>
</comment>
<accession>A0A127QAG4</accession>
<dbReference type="KEGG" id="cpra:CPter91_4677"/>
<dbReference type="Gene3D" id="3.90.176.10">
    <property type="entry name" value="Toxin ADP-ribosyltransferase, Chain A, domain 1"/>
    <property type="match status" value="1"/>
</dbReference>
<protein>
    <recommendedName>
        <fullName evidence="2">NAD(+)--protein-arginine ADP-ribosyltransferase</fullName>
        <ecNumber evidence="2">2.4.2.31</ecNumber>
    </recommendedName>
</protein>
<evidence type="ECO:0000256" key="6">
    <source>
        <dbReference type="ARBA" id="ARBA00047597"/>
    </source>
</evidence>
<evidence type="ECO:0000313" key="8">
    <source>
        <dbReference type="Proteomes" id="UP000074561"/>
    </source>
</evidence>
<dbReference type="EC" id="2.4.2.31" evidence="2"/>
<evidence type="ECO:0000256" key="2">
    <source>
        <dbReference type="ARBA" id="ARBA00012031"/>
    </source>
</evidence>
<evidence type="ECO:0000256" key="4">
    <source>
        <dbReference type="ARBA" id="ARBA00022679"/>
    </source>
</evidence>
<keyword evidence="5" id="KW-0548">Nucleotidyltransferase</keyword>
<comment type="similarity">
    <text evidence="1">Belongs to the Arg-specific ADP-ribosyltransferase family.</text>
</comment>
<dbReference type="RefSeq" id="WP_167595205.1">
    <property type="nucleotide sequence ID" value="NZ_CP013234.1"/>
</dbReference>
<dbReference type="EMBL" id="CP013234">
    <property type="protein sequence ID" value="AMP06976.1"/>
    <property type="molecule type" value="Genomic_DNA"/>
</dbReference>
<reference evidence="7 8" key="1">
    <citation type="submission" date="2015-11" db="EMBL/GenBank/DDBJ databases">
        <title>Exploring the genomic traits of fungus-feeding bacterial genus Collimonas.</title>
        <authorList>
            <person name="Song C."/>
            <person name="Schmidt R."/>
            <person name="de Jager V."/>
            <person name="Krzyzanowska D."/>
            <person name="Jongedijk E."/>
            <person name="Cankar K."/>
            <person name="Beekwilder J."/>
            <person name="van Veen A."/>
            <person name="de Boer W."/>
            <person name="van Veen J.A."/>
            <person name="Garbeva P."/>
        </authorList>
    </citation>
    <scope>NUCLEOTIDE SEQUENCE [LARGE SCALE GENOMIC DNA]</scope>
    <source>
        <strain evidence="7 8">Ter91</strain>
    </source>
</reference>
<dbReference type="GO" id="GO:0016779">
    <property type="term" value="F:nucleotidyltransferase activity"/>
    <property type="evidence" value="ECO:0007669"/>
    <property type="project" value="UniProtKB-KW"/>
</dbReference>